<dbReference type="CDD" id="cd00064">
    <property type="entry name" value="FU"/>
    <property type="match status" value="1"/>
</dbReference>
<dbReference type="Ensembl" id="ENSAPOT00000004128.1">
    <property type="protein sequence ID" value="ENSAPOP00000007916.1"/>
    <property type="gene ID" value="ENSAPOG00000009967.1"/>
</dbReference>
<dbReference type="InterPro" id="IPR006212">
    <property type="entry name" value="Furin_repeat"/>
</dbReference>
<evidence type="ECO:0000313" key="2">
    <source>
        <dbReference type="Proteomes" id="UP000257200"/>
    </source>
</evidence>
<sequence length="297" mass="33785">IFFSSVPECAHYHFLHNGTCVDDYECVRCHADCGTCDGPGFDDCIECRHEPSSCLSCDTDRRKDASGHCVWYHQCALQSYMDQNGECQQCHKLCHRCSGPGKDHCLSCNEPYFLMSESNMCFSLSFMLLIYKKDTSSPEVLTLHLCPSDDTCVQECPVGYYADKDVRVCERCHFTCQSCVGHHSVECVTCKPGFFKQGINCVETCSERLVEQTTMLCERCDPSCSNCWGHSNRNCLSCREGYVYLRQWGQCLQRCPLGYYQDSQSKTCQKCHPTCKDCTGKRSLSWLVTLFVQFPCC</sequence>
<dbReference type="STRING" id="80966.ENSAPOP00000007916"/>
<evidence type="ECO:0000313" key="1">
    <source>
        <dbReference type="Ensembl" id="ENSAPOP00000029823.1"/>
    </source>
</evidence>
<accession>A0A3Q1GHE8</accession>
<dbReference type="PANTHER" id="PTHR15332:SF175">
    <property type="entry name" value="PROPROTEIN CONVERTASE SUBTILISIN_KEXIN TYPE 5-LIKE"/>
    <property type="match status" value="1"/>
</dbReference>
<dbReference type="PANTHER" id="PTHR15332">
    <property type="entry name" value="PROPROTEIN CONVERTASE SUBTILISIN_KEXIN TYPE 5-LIKE"/>
    <property type="match status" value="1"/>
</dbReference>
<dbReference type="Ensembl" id="ENSAPOT00000032320.1">
    <property type="protein sequence ID" value="ENSAPOP00000029823.1"/>
    <property type="gene ID" value="ENSAPOG00000016007.1"/>
</dbReference>
<dbReference type="Proteomes" id="UP000257200">
    <property type="component" value="Unplaced"/>
</dbReference>
<dbReference type="AlphaFoldDB" id="A0A3Q1GHE8"/>
<name>A0A3Q1GHE8_9TELE</name>
<dbReference type="GeneTree" id="ENSGT00940000155770"/>
<dbReference type="InterPro" id="IPR009030">
    <property type="entry name" value="Growth_fac_rcpt_cys_sf"/>
</dbReference>
<reference evidence="1" key="1">
    <citation type="submission" date="2025-05" db="UniProtKB">
        <authorList>
            <consortium name="Ensembl"/>
        </authorList>
    </citation>
    <scope>IDENTIFICATION</scope>
</reference>
<keyword evidence="2" id="KW-1185">Reference proteome</keyword>
<protein>
    <submittedName>
        <fullName evidence="1">Uncharacterized protein</fullName>
    </submittedName>
</protein>
<proteinExistence type="predicted"/>
<dbReference type="SMART" id="SM00261">
    <property type="entry name" value="FU"/>
    <property type="match status" value="4"/>
</dbReference>
<dbReference type="Gene3D" id="2.10.220.10">
    <property type="entry name" value="Hormone Receptor, Insulin-like Growth Factor Receptor 1, Chain A, domain 2"/>
    <property type="match status" value="3"/>
</dbReference>
<organism evidence="1 2">
    <name type="scientific">Acanthochromis polyacanthus</name>
    <name type="common">spiny chromis</name>
    <dbReference type="NCBI Taxonomy" id="80966"/>
    <lineage>
        <taxon>Eukaryota</taxon>
        <taxon>Metazoa</taxon>
        <taxon>Chordata</taxon>
        <taxon>Craniata</taxon>
        <taxon>Vertebrata</taxon>
        <taxon>Euteleostomi</taxon>
        <taxon>Actinopterygii</taxon>
        <taxon>Neopterygii</taxon>
        <taxon>Teleostei</taxon>
        <taxon>Neoteleostei</taxon>
        <taxon>Acanthomorphata</taxon>
        <taxon>Ovalentaria</taxon>
        <taxon>Pomacentridae</taxon>
        <taxon>Acanthochromis</taxon>
    </lineage>
</organism>
<dbReference type="SUPFAM" id="SSF57184">
    <property type="entry name" value="Growth factor receptor domain"/>
    <property type="match status" value="3"/>
</dbReference>